<evidence type="ECO:0000256" key="2">
    <source>
        <dbReference type="ARBA" id="ARBA00022475"/>
    </source>
</evidence>
<dbReference type="EMBL" id="FNGI01000003">
    <property type="protein sequence ID" value="SDL42830.1"/>
    <property type="molecule type" value="Genomic_DNA"/>
</dbReference>
<keyword evidence="4" id="KW-0472">Membrane</keyword>
<evidence type="ECO:0000313" key="8">
    <source>
        <dbReference type="Proteomes" id="UP000198654"/>
    </source>
</evidence>
<keyword evidence="2" id="KW-1003">Cell membrane</keyword>
<accession>A0A1G9JYV3</accession>
<evidence type="ECO:0000313" key="7">
    <source>
        <dbReference type="EMBL" id="SDL42830.1"/>
    </source>
</evidence>
<dbReference type="RefSeq" id="WP_089727467.1">
    <property type="nucleotide sequence ID" value="NZ_FNGI01000003.1"/>
</dbReference>
<sequence length="43" mass="4562">MKKIIALTFMLLLGGGLLTGCNTMEGFGEDVENAGEEIEEEAS</sequence>
<dbReference type="GO" id="GO:0016020">
    <property type="term" value="C:membrane"/>
    <property type="evidence" value="ECO:0007669"/>
    <property type="project" value="InterPro"/>
</dbReference>
<keyword evidence="8" id="KW-1185">Reference proteome</keyword>
<dbReference type="Pfam" id="PF08085">
    <property type="entry name" value="Entericidin"/>
    <property type="match status" value="1"/>
</dbReference>
<evidence type="ECO:0000256" key="5">
    <source>
        <dbReference type="ARBA" id="ARBA00023139"/>
    </source>
</evidence>
<proteinExistence type="inferred from homology"/>
<dbReference type="InterPro" id="IPR012556">
    <property type="entry name" value="Entericidin"/>
</dbReference>
<protein>
    <submittedName>
        <fullName evidence="7">Predicted small secreted protein</fullName>
    </submittedName>
</protein>
<evidence type="ECO:0000256" key="3">
    <source>
        <dbReference type="ARBA" id="ARBA00022729"/>
    </source>
</evidence>
<evidence type="ECO:0000256" key="4">
    <source>
        <dbReference type="ARBA" id="ARBA00023136"/>
    </source>
</evidence>
<keyword evidence="3" id="KW-0732">Signal</keyword>
<keyword evidence="6" id="KW-0449">Lipoprotein</keyword>
<comment type="similarity">
    <text evidence="1">Belongs to the EcnA/EcnB lipoprotein family.</text>
</comment>
<keyword evidence="5" id="KW-0564">Palmitate</keyword>
<reference evidence="7 8" key="1">
    <citation type="submission" date="2016-10" db="EMBL/GenBank/DDBJ databases">
        <authorList>
            <person name="de Groot N.N."/>
        </authorList>
    </citation>
    <scope>NUCLEOTIDE SEQUENCE [LARGE SCALE GENOMIC DNA]</scope>
    <source>
        <strain evidence="7 8">DSM 14789</strain>
    </source>
</reference>
<name>A0A1G9JYV3_9GAMM</name>
<dbReference type="PROSITE" id="PS51257">
    <property type="entry name" value="PROKAR_LIPOPROTEIN"/>
    <property type="match status" value="1"/>
</dbReference>
<dbReference type="AlphaFoldDB" id="A0A1G9JYV3"/>
<evidence type="ECO:0000256" key="6">
    <source>
        <dbReference type="ARBA" id="ARBA00023288"/>
    </source>
</evidence>
<evidence type="ECO:0000256" key="1">
    <source>
        <dbReference type="ARBA" id="ARBA00010296"/>
    </source>
</evidence>
<organism evidence="7 8">
    <name type="scientific">Modicisalibacter muralis</name>
    <dbReference type="NCBI Taxonomy" id="119000"/>
    <lineage>
        <taxon>Bacteria</taxon>
        <taxon>Pseudomonadati</taxon>
        <taxon>Pseudomonadota</taxon>
        <taxon>Gammaproteobacteria</taxon>
        <taxon>Oceanospirillales</taxon>
        <taxon>Halomonadaceae</taxon>
        <taxon>Modicisalibacter</taxon>
    </lineage>
</organism>
<dbReference type="GO" id="GO:0009636">
    <property type="term" value="P:response to toxic substance"/>
    <property type="evidence" value="ECO:0007669"/>
    <property type="project" value="InterPro"/>
</dbReference>
<dbReference type="Proteomes" id="UP000198654">
    <property type="component" value="Unassembled WGS sequence"/>
</dbReference>
<gene>
    <name evidence="7" type="ORF">SAMN05661010_01685</name>
</gene>